<dbReference type="EC" id="2.1.1.242" evidence="1"/>
<gene>
    <name evidence="1" type="primary">rsmJ</name>
    <name evidence="2" type="ORF">FV139_15415</name>
</gene>
<dbReference type="Gene3D" id="3.40.50.150">
    <property type="entry name" value="Vaccinia Virus protein VP39"/>
    <property type="match status" value="1"/>
</dbReference>
<comment type="catalytic activity">
    <reaction evidence="1">
        <text>guanosine(1516) in 16S rRNA + S-adenosyl-L-methionine = N(2)-methylguanosine(1516) in 16S rRNA + S-adenosyl-L-homocysteine + H(+)</text>
        <dbReference type="Rhea" id="RHEA:43220"/>
        <dbReference type="Rhea" id="RHEA-COMP:10412"/>
        <dbReference type="Rhea" id="RHEA-COMP:10413"/>
        <dbReference type="ChEBI" id="CHEBI:15378"/>
        <dbReference type="ChEBI" id="CHEBI:57856"/>
        <dbReference type="ChEBI" id="CHEBI:59789"/>
        <dbReference type="ChEBI" id="CHEBI:74269"/>
        <dbReference type="ChEBI" id="CHEBI:74481"/>
        <dbReference type="EC" id="2.1.1.242"/>
    </reaction>
</comment>
<dbReference type="HAMAP" id="MF_01523">
    <property type="entry name" value="16SrRNA_methyltr_J"/>
    <property type="match status" value="1"/>
</dbReference>
<comment type="caution">
    <text evidence="1">Lacks conserved residue(s) required for the propagation of feature annotation.</text>
</comment>
<protein>
    <recommendedName>
        <fullName evidence="1">Ribosomal RNA small subunit methyltransferase J</fullName>
        <ecNumber evidence="1">2.1.1.242</ecNumber>
    </recommendedName>
    <alternativeName>
        <fullName evidence="1">16S rRNA m2G1516 methyltransferase</fullName>
    </alternativeName>
    <alternativeName>
        <fullName evidence="1">rRNA (guanine-N(2)-)-methyltransferase</fullName>
    </alternativeName>
</protein>
<evidence type="ECO:0000256" key="1">
    <source>
        <dbReference type="HAMAP-Rule" id="MF_01523"/>
    </source>
</evidence>
<dbReference type="InterPro" id="IPR007536">
    <property type="entry name" value="16SrRNA_methylTrfase_J"/>
</dbReference>
<dbReference type="Proteomes" id="UP000321039">
    <property type="component" value="Unassembled WGS sequence"/>
</dbReference>
<dbReference type="GO" id="GO:0005737">
    <property type="term" value="C:cytoplasm"/>
    <property type="evidence" value="ECO:0007669"/>
    <property type="project" value="UniProtKB-SubCell"/>
</dbReference>
<dbReference type="PANTHER" id="PTHR36112">
    <property type="entry name" value="RIBOSOMAL RNA SMALL SUBUNIT METHYLTRANSFERASE J"/>
    <property type="match status" value="1"/>
</dbReference>
<dbReference type="GO" id="GO:0008990">
    <property type="term" value="F:rRNA (guanine-N2-)-methyltransferase activity"/>
    <property type="evidence" value="ECO:0007669"/>
    <property type="project" value="UniProtKB-UniRule"/>
</dbReference>
<feature type="binding site" evidence="1">
    <location>
        <position position="181"/>
    </location>
    <ligand>
        <name>S-adenosyl-L-methionine</name>
        <dbReference type="ChEBI" id="CHEBI:59789"/>
    </ligand>
</feature>
<dbReference type="AlphaFoldDB" id="A0A5C8ZX22"/>
<accession>A0A5C8ZX22</accession>
<keyword evidence="1" id="KW-0949">S-adenosyl-L-methionine</keyword>
<organism evidence="2 3">
    <name type="scientific">Parahaliea maris</name>
    <dbReference type="NCBI Taxonomy" id="2716870"/>
    <lineage>
        <taxon>Bacteria</taxon>
        <taxon>Pseudomonadati</taxon>
        <taxon>Pseudomonadota</taxon>
        <taxon>Gammaproteobacteria</taxon>
        <taxon>Cellvibrionales</taxon>
        <taxon>Halieaceae</taxon>
        <taxon>Parahaliea</taxon>
    </lineage>
</organism>
<feature type="binding site" evidence="1">
    <location>
        <begin position="110"/>
        <end position="111"/>
    </location>
    <ligand>
        <name>S-adenosyl-L-methionine</name>
        <dbReference type="ChEBI" id="CHEBI:59789"/>
    </ligand>
</feature>
<proteinExistence type="inferred from homology"/>
<comment type="caution">
    <text evidence="2">The sequence shown here is derived from an EMBL/GenBank/DDBJ whole genome shotgun (WGS) entry which is preliminary data.</text>
</comment>
<keyword evidence="1" id="KW-0808">Transferase</keyword>
<dbReference type="RefSeq" id="WP_148069349.1">
    <property type="nucleotide sequence ID" value="NZ_VRZA01000005.1"/>
</dbReference>
<evidence type="ECO:0000313" key="2">
    <source>
        <dbReference type="EMBL" id="TXS92110.1"/>
    </source>
</evidence>
<name>A0A5C8ZX22_9GAMM</name>
<keyword evidence="1" id="KW-0489">Methyltransferase</keyword>
<feature type="binding site" evidence="1">
    <location>
        <begin position="126"/>
        <end position="127"/>
    </location>
    <ligand>
        <name>S-adenosyl-L-methionine</name>
        <dbReference type="ChEBI" id="CHEBI:59789"/>
    </ligand>
</feature>
<dbReference type="Pfam" id="PF04445">
    <property type="entry name" value="SAM_MT"/>
    <property type="match status" value="1"/>
</dbReference>
<evidence type="ECO:0000313" key="3">
    <source>
        <dbReference type="Proteomes" id="UP000321039"/>
    </source>
</evidence>
<comment type="similarity">
    <text evidence="1">Belongs to the methyltransferase superfamily. RsmJ family.</text>
</comment>
<keyword evidence="1" id="KW-0698">rRNA processing</keyword>
<comment type="subcellular location">
    <subcellularLocation>
        <location evidence="1">Cytoplasm</location>
    </subcellularLocation>
</comment>
<comment type="function">
    <text evidence="1">Specifically methylates the guanosine in position 1516 of 16S rRNA.</text>
</comment>
<sequence length="278" mass="29402">MPSPQLAVVRTDADHIPYLEELALRLQLPLLTAGEVAQREELDFLLCLEGGHLALLQAGPKAPGPVLVDFGGGRMRQRRRGGQNELLGRAVGVGRREQLGVLDATAGLGRDSYVLADLGCKVLLCERHPVVAALLDSGIRQASVSEDTWLAATAARMSLEAADARTLAAARLSGIQVIYLDPMFPHRGKSAAVKKEMAVFQQLLGVPEDESDSEALLHWALAQPVARVVVKRPLKAAPLGGLNPSHAIRGKAVRFDVHVLAGLDSDVLHGGSGAAGVS</sequence>
<reference evidence="2 3" key="1">
    <citation type="submission" date="2019-08" db="EMBL/GenBank/DDBJ databases">
        <title>Parahaliea maris sp. nov., isolated from the surface seawater.</title>
        <authorList>
            <person name="Liu Y."/>
        </authorList>
    </citation>
    <scope>NUCLEOTIDE SEQUENCE [LARGE SCALE GENOMIC DNA]</scope>
    <source>
        <strain evidence="2 3">HSLHS9</strain>
    </source>
</reference>
<dbReference type="InterPro" id="IPR029063">
    <property type="entry name" value="SAM-dependent_MTases_sf"/>
</dbReference>
<dbReference type="PANTHER" id="PTHR36112:SF1">
    <property type="entry name" value="RIBOSOMAL RNA SMALL SUBUNIT METHYLTRANSFERASE J"/>
    <property type="match status" value="1"/>
</dbReference>
<keyword evidence="3" id="KW-1185">Reference proteome</keyword>
<dbReference type="EMBL" id="VRZA01000005">
    <property type="protein sequence ID" value="TXS92110.1"/>
    <property type="molecule type" value="Genomic_DNA"/>
</dbReference>
<keyword evidence="1" id="KW-0963">Cytoplasm</keyword>
<dbReference type="SUPFAM" id="SSF53335">
    <property type="entry name" value="S-adenosyl-L-methionine-dependent methyltransferases"/>
    <property type="match status" value="1"/>
</dbReference>